<dbReference type="EMBL" id="FLRE01000020">
    <property type="protein sequence ID" value="SBT31594.1"/>
    <property type="molecule type" value="Genomic_DNA"/>
</dbReference>
<evidence type="ECO:0000259" key="2">
    <source>
        <dbReference type="Pfam" id="PF12146"/>
    </source>
</evidence>
<dbReference type="SUPFAM" id="SSF53474">
    <property type="entry name" value="alpha/beta-Hydrolases"/>
    <property type="match status" value="1"/>
</dbReference>
<reference evidence="4" key="1">
    <citation type="submission" date="2016-05" db="EMBL/GenBank/DDBJ databases">
        <authorList>
            <person name="Naeem Raeece"/>
        </authorList>
    </citation>
    <scope>NUCLEOTIDE SEQUENCE [LARGE SCALE GENOMIC DNA]</scope>
</reference>
<proteinExistence type="predicted"/>
<evidence type="ECO:0000313" key="4">
    <source>
        <dbReference type="Proteomes" id="UP000078550"/>
    </source>
</evidence>
<gene>
    <name evidence="3" type="ORF">POVWA2_004990</name>
</gene>
<feature type="compositionally biased region" description="Basic and acidic residues" evidence="1">
    <location>
        <begin position="564"/>
        <end position="582"/>
    </location>
</feature>
<evidence type="ECO:0000313" key="3">
    <source>
        <dbReference type="EMBL" id="SBT31594.1"/>
    </source>
</evidence>
<dbReference type="GO" id="GO:0016787">
    <property type="term" value="F:hydrolase activity"/>
    <property type="evidence" value="ECO:0007669"/>
    <property type="project" value="UniProtKB-KW"/>
</dbReference>
<organism evidence="3 4">
    <name type="scientific">Plasmodium ovale wallikeri</name>
    <dbReference type="NCBI Taxonomy" id="864142"/>
    <lineage>
        <taxon>Eukaryota</taxon>
        <taxon>Sar</taxon>
        <taxon>Alveolata</taxon>
        <taxon>Apicomplexa</taxon>
        <taxon>Aconoidasida</taxon>
        <taxon>Haemosporida</taxon>
        <taxon>Plasmodiidae</taxon>
        <taxon>Plasmodium</taxon>
        <taxon>Plasmodium (Plasmodium)</taxon>
    </lineage>
</organism>
<feature type="domain" description="Serine aminopeptidase S33" evidence="2">
    <location>
        <begin position="44"/>
        <end position="153"/>
    </location>
</feature>
<keyword evidence="3" id="KW-0378">Hydrolase</keyword>
<dbReference type="AlphaFoldDB" id="A0A1A8YJ77"/>
<dbReference type="InterPro" id="IPR029058">
    <property type="entry name" value="AB_hydrolase_fold"/>
</dbReference>
<feature type="region of interest" description="Disordered" evidence="1">
    <location>
        <begin position="549"/>
        <end position="582"/>
    </location>
</feature>
<feature type="region of interest" description="Disordered" evidence="1">
    <location>
        <begin position="411"/>
        <end position="430"/>
    </location>
</feature>
<dbReference type="PANTHER" id="PTHR12277:SF81">
    <property type="entry name" value="PROTEIN ABHD13"/>
    <property type="match status" value="1"/>
</dbReference>
<dbReference type="Proteomes" id="UP000078550">
    <property type="component" value="Unassembled WGS sequence"/>
</dbReference>
<evidence type="ECO:0000256" key="1">
    <source>
        <dbReference type="SAM" id="MobiDB-lite"/>
    </source>
</evidence>
<accession>A0A1A8YJ77</accession>
<dbReference type="Pfam" id="PF12146">
    <property type="entry name" value="Hydrolase_4"/>
    <property type="match status" value="1"/>
</dbReference>
<protein>
    <submittedName>
        <fullName evidence="3">Alpha/beta hydrolase, putative</fullName>
    </submittedName>
</protein>
<sequence length="735" mass="80563">MGNALNQLIFRPHPPSYSKNNKRLHFIKTKHGSTICGFFVNNNADITVLFSHGNAEDIGDLMSSFENKIKRLGLNLFAYDYSGYGQSTGYPTEAHLYNDVEAAYNYLTNNLHVPKESIVAYGRSLGSAASVHIATKRDLLGLILQAPISSIHRVKLRLKFTLPYDLFCNIDKVHLIKCPILFIHGKKDKLLTYHGTEEMIKKTKVNTYYMFIDEGGHNNLESCYGNKVNTALLTFLFVLRSKIRENVNSVYDISNMNSQKLRNMFIINNTKHMKEKVKERVGETNNVAVGKAIVNEKMDNVNKGNRVNSFASSVDRWDNKHRNVRTVKTGDSAYNSSTSVSTILGSIESVMKTIPDNTFCESESSALSVENFANYVCSNSNYDNLYSRNYGVVAVSGGAASGAVSGAASGSASGSASGAAPGGGNSGKDTHLKNSSSYVYSLKRDVPVGVVPNSSSGLRGYNLLRGRNGEAVDASVHKTNIKISQTKRNSYKVDKIPKMIYEVRNVGADGKLNTMYSATVGVGKKGVGMIAIDAGVDEQFAGASLCNKGMESSGHSRSNPSSFERSENDKLKGNRKKEDKYPEVLASTSGYIPPAQQQSTYTAIARTAIARTAIPRTAMSHESMPHTAVFREAKPHTTMSHEAIPHTSQGSKEACAKPYYIDRNDVRADLKNVIPEVRNGKFNSFNDFIYAEEKDDLGENPVMAPLKRDVSAASSTLNNLNTLFGYNSISNERLS</sequence>
<feature type="compositionally biased region" description="Polar residues" evidence="1">
    <location>
        <begin position="553"/>
        <end position="563"/>
    </location>
</feature>
<dbReference type="InterPro" id="IPR022742">
    <property type="entry name" value="Hydrolase_4"/>
</dbReference>
<dbReference type="Gene3D" id="3.40.50.1820">
    <property type="entry name" value="alpha/beta hydrolase"/>
    <property type="match status" value="1"/>
</dbReference>
<dbReference type="PANTHER" id="PTHR12277">
    <property type="entry name" value="ALPHA/BETA HYDROLASE DOMAIN-CONTAINING PROTEIN"/>
    <property type="match status" value="1"/>
</dbReference>
<name>A0A1A8YJ77_PLAOA</name>